<feature type="binding site" evidence="9">
    <location>
        <begin position="111"/>
        <end position="114"/>
    </location>
    <ligand>
        <name>5-phospho-alpha-D-ribose 1-diphosphate</name>
        <dbReference type="ChEBI" id="CHEBI:58017"/>
    </ligand>
</feature>
<organism evidence="12 13">
    <name type="scientific">Aetokthonos hydrillicola Thurmond2011</name>
    <dbReference type="NCBI Taxonomy" id="2712845"/>
    <lineage>
        <taxon>Bacteria</taxon>
        <taxon>Bacillati</taxon>
        <taxon>Cyanobacteriota</taxon>
        <taxon>Cyanophyceae</taxon>
        <taxon>Nostocales</taxon>
        <taxon>Hapalosiphonaceae</taxon>
        <taxon>Aetokthonos</taxon>
    </lineage>
</organism>
<evidence type="ECO:0000256" key="1">
    <source>
        <dbReference type="ARBA" id="ARBA00004907"/>
    </source>
</evidence>
<feature type="binding site" evidence="9">
    <location>
        <position position="247"/>
    </location>
    <ligand>
        <name>Mg(2+)</name>
        <dbReference type="ChEBI" id="CHEBI:18420"/>
        <label>2</label>
    </ligand>
</feature>
<dbReference type="SUPFAM" id="SSF47648">
    <property type="entry name" value="Nucleoside phosphorylase/phosphoribosyltransferase N-terminal domain"/>
    <property type="match status" value="1"/>
</dbReference>
<dbReference type="RefSeq" id="WP_310833953.1">
    <property type="nucleotide sequence ID" value="NZ_JAALHA020000008.1"/>
</dbReference>
<comment type="subunit">
    <text evidence="9">Homodimer.</text>
</comment>
<feature type="binding site" evidence="9">
    <location>
        <position position="141"/>
    </location>
    <ligand>
        <name>5-phospho-alpha-D-ribose 1-diphosphate</name>
        <dbReference type="ChEBI" id="CHEBI:58017"/>
    </ligand>
</feature>
<feature type="domain" description="Glycosyl transferase family 3 N-terminal" evidence="11">
    <location>
        <begin position="22"/>
        <end position="79"/>
    </location>
</feature>
<feature type="binding site" evidence="9">
    <location>
        <position position="101"/>
    </location>
    <ligand>
        <name>anthranilate</name>
        <dbReference type="ChEBI" id="CHEBI:16567"/>
        <label>1</label>
    </ligand>
</feature>
<protein>
    <recommendedName>
        <fullName evidence="9">Anthranilate phosphoribosyltransferase</fullName>
        <ecNumber evidence="9">2.4.2.18</ecNumber>
    </recommendedName>
</protein>
<evidence type="ECO:0000256" key="2">
    <source>
        <dbReference type="ARBA" id="ARBA00022605"/>
    </source>
</evidence>
<keyword evidence="5 9" id="KW-0822">Tryptophan biosynthesis</keyword>
<dbReference type="Proteomes" id="UP000667802">
    <property type="component" value="Unassembled WGS sequence"/>
</dbReference>
<dbReference type="InterPro" id="IPR005940">
    <property type="entry name" value="Anthranilate_Pribosyl_Tfrase"/>
</dbReference>
<evidence type="ECO:0000259" key="11">
    <source>
        <dbReference type="Pfam" id="PF02885"/>
    </source>
</evidence>
<dbReference type="InterPro" id="IPR017459">
    <property type="entry name" value="Glycosyl_Trfase_fam3_N_dom"/>
</dbReference>
<dbReference type="HAMAP" id="MF_00211">
    <property type="entry name" value="TrpD"/>
    <property type="match status" value="1"/>
</dbReference>
<keyword evidence="6 9" id="KW-0057">Aromatic amino acid biosynthesis</keyword>
<dbReference type="GO" id="GO:0000162">
    <property type="term" value="P:L-tryptophan biosynthetic process"/>
    <property type="evidence" value="ECO:0007669"/>
    <property type="project" value="UniProtKB-UniRule"/>
</dbReference>
<proteinExistence type="inferred from homology"/>
<accession>A0AAP5I811</accession>
<reference evidence="13" key="1">
    <citation type="journal article" date="2021" name="Science">
        <title>Hunting the eagle killer: A cyanobacterial neurotoxin causes vacuolar myelinopathy.</title>
        <authorList>
            <person name="Breinlinger S."/>
            <person name="Phillips T.J."/>
            <person name="Haram B.N."/>
            <person name="Mares J."/>
            <person name="Martinez Yerena J.A."/>
            <person name="Hrouzek P."/>
            <person name="Sobotka R."/>
            <person name="Henderson W.M."/>
            <person name="Schmieder P."/>
            <person name="Williams S.M."/>
            <person name="Lauderdale J.D."/>
            <person name="Wilde H.D."/>
            <person name="Gerrin W."/>
            <person name="Kust A."/>
            <person name="Washington J.W."/>
            <person name="Wagner C."/>
            <person name="Geier B."/>
            <person name="Liebeke M."/>
            <person name="Enke H."/>
            <person name="Niedermeyer T.H.J."/>
            <person name="Wilde S.B."/>
        </authorList>
    </citation>
    <scope>NUCLEOTIDE SEQUENCE [LARGE SCALE GENOMIC DNA]</scope>
    <source>
        <strain evidence="13">Thurmond2011</strain>
    </source>
</reference>
<dbReference type="PANTHER" id="PTHR43285">
    <property type="entry name" value="ANTHRANILATE PHOSPHORIBOSYLTRANSFERASE"/>
    <property type="match status" value="1"/>
</dbReference>
<comment type="pathway">
    <text evidence="1 9">Amino-acid biosynthesis; L-tryptophan biosynthesis; L-tryptophan from chorismate: step 2/5.</text>
</comment>
<dbReference type="GO" id="GO:0005829">
    <property type="term" value="C:cytosol"/>
    <property type="evidence" value="ECO:0007669"/>
    <property type="project" value="TreeGrafter"/>
</dbReference>
<evidence type="ECO:0000313" key="12">
    <source>
        <dbReference type="EMBL" id="MDR9896414.1"/>
    </source>
</evidence>
<comment type="cofactor">
    <cofactor evidence="9">
        <name>Mg(2+)</name>
        <dbReference type="ChEBI" id="CHEBI:18420"/>
    </cofactor>
    <text evidence="9">Binds 2 magnesium ions per monomer.</text>
</comment>
<dbReference type="NCBIfam" id="TIGR01245">
    <property type="entry name" value="trpD"/>
    <property type="match status" value="1"/>
</dbReference>
<comment type="similarity">
    <text evidence="9">Belongs to the anthranilate phosphoribosyltransferase family.</text>
</comment>
<dbReference type="InterPro" id="IPR036320">
    <property type="entry name" value="Glycosyl_Trfase_fam3_N_dom_sf"/>
</dbReference>
<comment type="catalytic activity">
    <reaction evidence="7 9">
        <text>N-(5-phospho-beta-D-ribosyl)anthranilate + diphosphate = 5-phospho-alpha-D-ribose 1-diphosphate + anthranilate</text>
        <dbReference type="Rhea" id="RHEA:11768"/>
        <dbReference type="ChEBI" id="CHEBI:16567"/>
        <dbReference type="ChEBI" id="CHEBI:18277"/>
        <dbReference type="ChEBI" id="CHEBI:33019"/>
        <dbReference type="ChEBI" id="CHEBI:58017"/>
        <dbReference type="EC" id="2.4.2.18"/>
    </reaction>
</comment>
<evidence type="ECO:0000256" key="6">
    <source>
        <dbReference type="ARBA" id="ARBA00023141"/>
    </source>
</evidence>
<feature type="binding site" evidence="9">
    <location>
        <position position="109"/>
    </location>
    <ligand>
        <name>5-phospho-alpha-D-ribose 1-diphosphate</name>
        <dbReference type="ChEBI" id="CHEBI:58017"/>
    </ligand>
</feature>
<feature type="domain" description="Glycosyl transferase family 3" evidence="10">
    <location>
        <begin position="94"/>
        <end position="351"/>
    </location>
</feature>
<evidence type="ECO:0000256" key="9">
    <source>
        <dbReference type="HAMAP-Rule" id="MF_00211"/>
    </source>
</evidence>
<feature type="binding site" evidence="9">
    <location>
        <position position="246"/>
    </location>
    <ligand>
        <name>Mg(2+)</name>
        <dbReference type="ChEBI" id="CHEBI:18420"/>
        <label>2</label>
    </ligand>
</feature>
<dbReference type="GO" id="GO:0004048">
    <property type="term" value="F:anthranilate phosphoribosyltransferase activity"/>
    <property type="evidence" value="ECO:0007669"/>
    <property type="project" value="UniProtKB-UniRule"/>
</dbReference>
<dbReference type="FunFam" id="3.40.1030.10:FF:000002">
    <property type="entry name" value="Anthranilate phosphoribosyltransferase"/>
    <property type="match status" value="1"/>
</dbReference>
<keyword evidence="4 9" id="KW-0808">Transferase</keyword>
<evidence type="ECO:0000256" key="5">
    <source>
        <dbReference type="ARBA" id="ARBA00022822"/>
    </source>
</evidence>
<keyword evidence="9" id="KW-0479">Metal-binding</keyword>
<feature type="binding site" evidence="9">
    <location>
        <position position="101"/>
    </location>
    <ligand>
        <name>5-phospho-alpha-D-ribose 1-diphosphate</name>
        <dbReference type="ChEBI" id="CHEBI:58017"/>
    </ligand>
</feature>
<dbReference type="PANTHER" id="PTHR43285:SF2">
    <property type="entry name" value="ANTHRANILATE PHOSPHORIBOSYLTRANSFERASE"/>
    <property type="match status" value="1"/>
</dbReference>
<dbReference type="Gene3D" id="3.40.1030.10">
    <property type="entry name" value="Nucleoside phosphorylase/phosphoribosyltransferase catalytic domain"/>
    <property type="match status" value="1"/>
</dbReference>
<feature type="binding site" evidence="9">
    <location>
        <position position="187"/>
    </location>
    <ligand>
        <name>anthranilate</name>
        <dbReference type="ChEBI" id="CHEBI:16567"/>
        <label>2</label>
    </ligand>
</feature>
<dbReference type="InterPro" id="IPR035902">
    <property type="entry name" value="Nuc_phospho_transferase"/>
</dbReference>
<comment type="similarity">
    <text evidence="8">In the C-terminal section; belongs to the anthranilate phosphoribosyltransferase family.</text>
</comment>
<dbReference type="AlphaFoldDB" id="A0AAP5I811"/>
<comment type="caution">
    <text evidence="12">The sequence shown here is derived from an EMBL/GenBank/DDBJ whole genome shotgun (WGS) entry which is preliminary data.</text>
</comment>
<dbReference type="SUPFAM" id="SSF52418">
    <property type="entry name" value="Nucleoside phosphorylase/phosphoribosyltransferase catalytic domain"/>
    <property type="match status" value="1"/>
</dbReference>
<feature type="binding site" evidence="9">
    <location>
        <position position="247"/>
    </location>
    <ligand>
        <name>Mg(2+)</name>
        <dbReference type="ChEBI" id="CHEBI:18420"/>
        <label>1</label>
    </ligand>
</feature>
<comment type="caution">
    <text evidence="9">Lacks conserved residue(s) required for the propagation of feature annotation.</text>
</comment>
<evidence type="ECO:0000313" key="13">
    <source>
        <dbReference type="Proteomes" id="UP000667802"/>
    </source>
</evidence>
<dbReference type="Pfam" id="PF02885">
    <property type="entry name" value="Glycos_trans_3N"/>
    <property type="match status" value="1"/>
</dbReference>
<evidence type="ECO:0000256" key="7">
    <source>
        <dbReference type="ARBA" id="ARBA00052328"/>
    </source>
</evidence>
<comment type="function">
    <text evidence="9">Catalyzes the transfer of the phosphoribosyl group of 5-phosphorylribose-1-pyrophosphate (PRPP) to anthranilate to yield N-(5'-phosphoribosyl)-anthranilate (PRA).</text>
</comment>
<keyword evidence="13" id="KW-1185">Reference proteome</keyword>
<sequence length="364" mass="38654">MIQLSLEKNLSTTNEPSRWSLILQQLLDGQSLSVSQASDLMCGWLTEAIPPVLSGAILAAIQAKGVSVEELLGMVEALHSQSVKPNLRDHFVNSPLVDTCGTGGDGASTFNISTSVAFVTAACGLKVAKHGNRSASGKTGSADVLEALGINLKADAEKAQAALDAVGITFLFTPDWHPALSAIAPLRKTLKVRTVFNLLGPLLNPLRPTGQVIGVNNPTLIETFAKVLNHLGTRRAITLHGREKLDEAGLGDKTDLAVLSNRQIHRLELDPRDLGLNPAPISTLRGGDVQENAEILKAVLQGKGTLPQQDAVALNTALALYVGEYLTDSGNYTNTFSDAVILARGVLQSGEPWRKLEQLAKFLA</sequence>
<name>A0AAP5I811_9CYAN</name>
<feature type="binding site" evidence="9">
    <location>
        <begin position="104"/>
        <end position="105"/>
    </location>
    <ligand>
        <name>5-phospho-alpha-D-ribose 1-diphosphate</name>
        <dbReference type="ChEBI" id="CHEBI:58017"/>
    </ligand>
</feature>
<dbReference type="Gene3D" id="1.20.970.10">
    <property type="entry name" value="Transferase, Pyrimidine Nucleoside Phosphorylase, Chain C"/>
    <property type="match status" value="1"/>
</dbReference>
<dbReference type="EMBL" id="JAALHA020000008">
    <property type="protein sequence ID" value="MDR9896414.1"/>
    <property type="molecule type" value="Genomic_DNA"/>
</dbReference>
<dbReference type="EC" id="2.4.2.18" evidence="9"/>
<keyword evidence="9" id="KW-0460">Magnesium</keyword>
<keyword evidence="2 9" id="KW-0028">Amino-acid biosynthesis</keyword>
<evidence type="ECO:0000259" key="10">
    <source>
        <dbReference type="Pfam" id="PF00591"/>
    </source>
</evidence>
<evidence type="ECO:0000256" key="8">
    <source>
        <dbReference type="ARBA" id="ARBA00061188"/>
    </source>
</evidence>
<evidence type="ECO:0000256" key="3">
    <source>
        <dbReference type="ARBA" id="ARBA00022676"/>
    </source>
</evidence>
<evidence type="ECO:0000256" key="4">
    <source>
        <dbReference type="ARBA" id="ARBA00022679"/>
    </source>
</evidence>
<feature type="binding site" evidence="9">
    <location>
        <position position="113"/>
    </location>
    <ligand>
        <name>Mg(2+)</name>
        <dbReference type="ChEBI" id="CHEBI:18420"/>
        <label>1</label>
    </ligand>
</feature>
<keyword evidence="3 9" id="KW-0328">Glycosyltransferase</keyword>
<feature type="binding site" evidence="9">
    <location>
        <position position="132"/>
    </location>
    <ligand>
        <name>anthranilate</name>
        <dbReference type="ChEBI" id="CHEBI:16567"/>
        <label>1</label>
    </ligand>
</feature>
<feature type="binding site" evidence="9">
    <location>
        <begin position="129"/>
        <end position="137"/>
    </location>
    <ligand>
        <name>5-phospho-alpha-D-ribose 1-diphosphate</name>
        <dbReference type="ChEBI" id="CHEBI:58017"/>
    </ligand>
</feature>
<dbReference type="GO" id="GO:0000287">
    <property type="term" value="F:magnesium ion binding"/>
    <property type="evidence" value="ECO:0007669"/>
    <property type="project" value="UniProtKB-UniRule"/>
</dbReference>
<gene>
    <name evidence="9 12" type="primary">trpD</name>
    <name evidence="12" type="ORF">G7B40_017880</name>
</gene>
<dbReference type="InterPro" id="IPR000312">
    <property type="entry name" value="Glycosyl_Trfase_fam3"/>
</dbReference>
<dbReference type="Pfam" id="PF00591">
    <property type="entry name" value="Glycos_transf_3"/>
    <property type="match status" value="1"/>
</dbReference>